<dbReference type="EMBL" id="FNKQ01000001">
    <property type="protein sequence ID" value="SDQ04853.1"/>
    <property type="molecule type" value="Genomic_DNA"/>
</dbReference>
<dbReference type="InterPro" id="IPR006015">
    <property type="entry name" value="Universal_stress_UspA"/>
</dbReference>
<feature type="domain" description="UspA" evidence="1">
    <location>
        <begin position="12"/>
        <end position="151"/>
    </location>
</feature>
<dbReference type="InterPro" id="IPR006016">
    <property type="entry name" value="UspA"/>
</dbReference>
<keyword evidence="5" id="KW-1185">Reference proteome</keyword>
<reference evidence="2 5" key="3">
    <citation type="submission" date="2018-07" db="EMBL/GenBank/DDBJ databases">
        <title>Genome sequence of extremly halophilic archaeon Halopelagius longus strain BC12-B1.</title>
        <authorList>
            <person name="Zhang X."/>
        </authorList>
    </citation>
    <scope>NUCLEOTIDE SEQUENCE [LARGE SCALE GENOMIC DNA]</scope>
    <source>
        <strain evidence="2 5">BC12-B1</strain>
    </source>
</reference>
<dbReference type="RefSeq" id="WP_092531387.1">
    <property type="nucleotide sequence ID" value="NZ_FNKQ01000001.1"/>
</dbReference>
<dbReference type="EMBL" id="QQST01000001">
    <property type="protein sequence ID" value="RDI72000.1"/>
    <property type="molecule type" value="Genomic_DNA"/>
</dbReference>
<proteinExistence type="predicted"/>
<dbReference type="InterPro" id="IPR014729">
    <property type="entry name" value="Rossmann-like_a/b/a_fold"/>
</dbReference>
<dbReference type="OrthoDB" id="312762at2157"/>
<evidence type="ECO:0000313" key="5">
    <source>
        <dbReference type="Proteomes" id="UP000255421"/>
    </source>
</evidence>
<dbReference type="Proteomes" id="UP000199289">
    <property type="component" value="Unassembled WGS sequence"/>
</dbReference>
<dbReference type="CDD" id="cd00293">
    <property type="entry name" value="USP-like"/>
    <property type="match status" value="1"/>
</dbReference>
<organism evidence="3 4">
    <name type="scientific">Halopelagius longus</name>
    <dbReference type="NCBI Taxonomy" id="1236180"/>
    <lineage>
        <taxon>Archaea</taxon>
        <taxon>Methanobacteriati</taxon>
        <taxon>Methanobacteriota</taxon>
        <taxon>Stenosarchaea group</taxon>
        <taxon>Halobacteria</taxon>
        <taxon>Halobacteriales</taxon>
        <taxon>Haloferacaceae</taxon>
    </lineage>
</organism>
<accession>A0A1H0XPU0</accession>
<reference evidence="3" key="2">
    <citation type="submission" date="2016-10" db="EMBL/GenBank/DDBJ databases">
        <authorList>
            <person name="de Groot N.N."/>
        </authorList>
    </citation>
    <scope>NUCLEOTIDE SEQUENCE [LARGE SCALE GENOMIC DNA]</scope>
    <source>
        <strain evidence="3">CGMCC 1.12397</strain>
    </source>
</reference>
<dbReference type="Proteomes" id="UP000255421">
    <property type="component" value="Unassembled WGS sequence"/>
</dbReference>
<dbReference type="Pfam" id="PF00582">
    <property type="entry name" value="Usp"/>
    <property type="match status" value="1"/>
</dbReference>
<evidence type="ECO:0000313" key="2">
    <source>
        <dbReference type="EMBL" id="RDI72000.1"/>
    </source>
</evidence>
<dbReference type="AlphaFoldDB" id="A0A1H0XPU0"/>
<evidence type="ECO:0000313" key="4">
    <source>
        <dbReference type="Proteomes" id="UP000199289"/>
    </source>
</evidence>
<dbReference type="SUPFAM" id="SSF52402">
    <property type="entry name" value="Adenine nucleotide alpha hydrolases-like"/>
    <property type="match status" value="1"/>
</dbReference>
<gene>
    <name evidence="2" type="ORF">DWB78_09855</name>
    <name evidence="3" type="ORF">SAMN05216278_0076</name>
</gene>
<sequence>MTDRRPLDVDLVLVPVDRSDESAAAVECACAIAAEYDAGVHAVHVLGEDVVRAIETGAVDDDEVAADGEAITQTTKDIAAEYEVDLATSVAYGFSTKMKLRHPGSVVLDTAEELDADFVVVPREPVSGDPGEVLAKAAEYVLLYATQPVLSV</sequence>
<dbReference type="Gene3D" id="3.40.50.620">
    <property type="entry name" value="HUPs"/>
    <property type="match status" value="1"/>
</dbReference>
<evidence type="ECO:0000259" key="1">
    <source>
        <dbReference type="Pfam" id="PF00582"/>
    </source>
</evidence>
<protein>
    <submittedName>
        <fullName evidence="2 3">Universal stress protein</fullName>
    </submittedName>
</protein>
<name>A0A1H0XPU0_9EURY</name>
<evidence type="ECO:0000313" key="3">
    <source>
        <dbReference type="EMBL" id="SDQ04853.1"/>
    </source>
</evidence>
<reference evidence="4" key="1">
    <citation type="submission" date="2016-10" db="EMBL/GenBank/DDBJ databases">
        <authorList>
            <person name="Varghese N."/>
            <person name="Submissions S."/>
        </authorList>
    </citation>
    <scope>NUCLEOTIDE SEQUENCE [LARGE SCALE GENOMIC DNA]</scope>
    <source>
        <strain evidence="4">CGMCC 1.12397</strain>
    </source>
</reference>
<dbReference type="PRINTS" id="PR01438">
    <property type="entry name" value="UNVRSLSTRESS"/>
</dbReference>